<dbReference type="EMBL" id="JAACJN010000025">
    <property type="protein sequence ID" value="KAF5388975.1"/>
    <property type="molecule type" value="Genomic_DNA"/>
</dbReference>
<proteinExistence type="predicted"/>
<accession>A0A8H5HT12</accession>
<evidence type="ECO:0000313" key="3">
    <source>
        <dbReference type="EMBL" id="KAF5388975.1"/>
    </source>
</evidence>
<name>A0A8H5HT12_9AGAR</name>
<dbReference type="Proteomes" id="UP000518752">
    <property type="component" value="Unassembled WGS sequence"/>
</dbReference>
<dbReference type="InterPro" id="IPR057678">
    <property type="entry name" value="DUF7918"/>
</dbReference>
<gene>
    <name evidence="3" type="ORF">D9757_005064</name>
</gene>
<reference evidence="3 4" key="1">
    <citation type="journal article" date="2020" name="ISME J.">
        <title>Uncovering the hidden diversity of litter-decomposition mechanisms in mushroom-forming fungi.</title>
        <authorList>
            <person name="Floudas D."/>
            <person name="Bentzer J."/>
            <person name="Ahren D."/>
            <person name="Johansson T."/>
            <person name="Persson P."/>
            <person name="Tunlid A."/>
        </authorList>
    </citation>
    <scope>NUCLEOTIDE SEQUENCE [LARGE SCALE GENOMIC DNA]</scope>
    <source>
        <strain evidence="3 4">CBS 406.79</strain>
    </source>
</reference>
<feature type="region of interest" description="Disordered" evidence="1">
    <location>
        <begin position="205"/>
        <end position="240"/>
    </location>
</feature>
<feature type="compositionally biased region" description="Polar residues" evidence="1">
    <location>
        <begin position="218"/>
        <end position="240"/>
    </location>
</feature>
<dbReference type="AlphaFoldDB" id="A0A8H5HT12"/>
<dbReference type="Pfam" id="PF25534">
    <property type="entry name" value="DUF7918"/>
    <property type="match status" value="1"/>
</dbReference>
<comment type="caution">
    <text evidence="3">The sequence shown here is derived from an EMBL/GenBank/DDBJ whole genome shotgun (WGS) entry which is preliminary data.</text>
</comment>
<dbReference type="PANTHER" id="PTHR36223:SF1">
    <property type="entry name" value="TRANSCRIPTION ELONGATION FACTOR EAF N-TERMINAL DOMAIN-CONTAINING PROTEIN"/>
    <property type="match status" value="1"/>
</dbReference>
<sequence length="240" mass="26906">MLHAGPYSTWIVVDGTRLDTHSPIVYHNSRTNSSRVSGWITSEAGKKFSLSWHNATRGVALEAVVWIDGVECSRHVMLPACDFPDRPDTVRVSNTRTSEINRRDFLFSAVQVTDSDEYASSAGNVGAITLDLWRLHINRVVHRPLLHRLNGSSTMLEPQIVHERSKMDGMHHVRLGEEYSTPLPMVDMVDGERMDSDPYVSFTFNYRPRAPSSDKAADQSTAPTDSSRFNTSSDVNKPPH</sequence>
<evidence type="ECO:0000259" key="2">
    <source>
        <dbReference type="Pfam" id="PF25534"/>
    </source>
</evidence>
<evidence type="ECO:0000256" key="1">
    <source>
        <dbReference type="SAM" id="MobiDB-lite"/>
    </source>
</evidence>
<feature type="domain" description="DUF7918" evidence="2">
    <location>
        <begin position="11"/>
        <end position="210"/>
    </location>
</feature>
<evidence type="ECO:0000313" key="4">
    <source>
        <dbReference type="Proteomes" id="UP000518752"/>
    </source>
</evidence>
<organism evidence="3 4">
    <name type="scientific">Collybiopsis confluens</name>
    <dbReference type="NCBI Taxonomy" id="2823264"/>
    <lineage>
        <taxon>Eukaryota</taxon>
        <taxon>Fungi</taxon>
        <taxon>Dikarya</taxon>
        <taxon>Basidiomycota</taxon>
        <taxon>Agaricomycotina</taxon>
        <taxon>Agaricomycetes</taxon>
        <taxon>Agaricomycetidae</taxon>
        <taxon>Agaricales</taxon>
        <taxon>Marasmiineae</taxon>
        <taxon>Omphalotaceae</taxon>
        <taxon>Collybiopsis</taxon>
    </lineage>
</organism>
<dbReference type="OrthoDB" id="3364132at2759"/>
<protein>
    <recommendedName>
        <fullName evidence="2">DUF7918 domain-containing protein</fullName>
    </recommendedName>
</protein>
<keyword evidence="4" id="KW-1185">Reference proteome</keyword>
<dbReference type="PANTHER" id="PTHR36223">
    <property type="entry name" value="BETA-LACTAMASE-TYPE TRANSPEPTIDASE FOLD DOMAIN CONTAINING PROTEIN"/>
    <property type="match status" value="1"/>
</dbReference>